<dbReference type="KEGG" id="brh:RBRH_00166"/>
<evidence type="ECO:0000313" key="3">
    <source>
        <dbReference type="EMBL" id="CBW75623.1"/>
    </source>
</evidence>
<dbReference type="EC" id="6.2.1.9" evidence="3"/>
<dbReference type="Gene3D" id="3.20.20.60">
    <property type="entry name" value="Phosphoenolpyruvate-binding domains"/>
    <property type="match status" value="1"/>
</dbReference>
<feature type="domain" description="HpcH/HpaI aldolase/citrate lyase" evidence="2">
    <location>
        <begin position="87"/>
        <end position="291"/>
    </location>
</feature>
<dbReference type="InterPro" id="IPR015813">
    <property type="entry name" value="Pyrv/PenolPyrv_kinase-like_dom"/>
</dbReference>
<dbReference type="Pfam" id="PF03328">
    <property type="entry name" value="HpcH_HpaI"/>
    <property type="match status" value="1"/>
</dbReference>
<name>E5ASP1_MYCRK</name>
<evidence type="ECO:0000259" key="2">
    <source>
        <dbReference type="Pfam" id="PF03328"/>
    </source>
</evidence>
<dbReference type="Gene3D" id="6.10.140.960">
    <property type="match status" value="1"/>
</dbReference>
<accession>E5ASP1</accession>
<evidence type="ECO:0000256" key="1">
    <source>
        <dbReference type="ARBA" id="ARBA00022723"/>
    </source>
</evidence>
<dbReference type="GO" id="GO:0106064">
    <property type="term" value="P:regulation of cobalamin metabolic process"/>
    <property type="evidence" value="ECO:0007669"/>
    <property type="project" value="TreeGrafter"/>
</dbReference>
<dbReference type="InterPro" id="IPR040186">
    <property type="entry name" value="Citramalyl-CoA_lyase"/>
</dbReference>
<organism evidence="3 4">
    <name type="scientific">Mycetohabitans rhizoxinica (strain DSM 19002 / CIP 109453 / HKI 454)</name>
    <name type="common">Paraburkholderia rhizoxinica</name>
    <dbReference type="NCBI Taxonomy" id="882378"/>
    <lineage>
        <taxon>Bacteria</taxon>
        <taxon>Pseudomonadati</taxon>
        <taxon>Pseudomonadota</taxon>
        <taxon>Betaproteobacteria</taxon>
        <taxon>Burkholderiales</taxon>
        <taxon>Burkholderiaceae</taxon>
        <taxon>Mycetohabitans</taxon>
    </lineage>
</organism>
<keyword evidence="1" id="KW-0479">Metal-binding</keyword>
<dbReference type="EMBL" id="FR687359">
    <property type="protein sequence ID" value="CBW75623.1"/>
    <property type="molecule type" value="Genomic_DNA"/>
</dbReference>
<dbReference type="PANTHER" id="PTHR11105:SF0">
    <property type="entry name" value="CITRAMALYL-COA LYASE, MITOCHONDRIAL"/>
    <property type="match status" value="1"/>
</dbReference>
<dbReference type="AlphaFoldDB" id="E5ASP1"/>
<evidence type="ECO:0000313" key="4">
    <source>
        <dbReference type="Proteomes" id="UP000007437"/>
    </source>
</evidence>
<dbReference type="GO" id="GO:0046872">
    <property type="term" value="F:metal ion binding"/>
    <property type="evidence" value="ECO:0007669"/>
    <property type="project" value="UniProtKB-KW"/>
</dbReference>
<protein>
    <submittedName>
        <fullName evidence="3">Malate--CoA ligase alpha chain</fullName>
        <ecNumber evidence="3">6.2.1.9</ecNumber>
    </submittedName>
</protein>
<dbReference type="GO" id="GO:0047777">
    <property type="term" value="F:(S)-citramalyl-CoA lyase activity"/>
    <property type="evidence" value="ECO:0007669"/>
    <property type="project" value="TreeGrafter"/>
</dbReference>
<proteinExistence type="predicted"/>
<dbReference type="InterPro" id="IPR005000">
    <property type="entry name" value="Aldolase/citrate-lyase_domain"/>
</dbReference>
<dbReference type="HOGENOM" id="CLU_073837_0_0_4"/>
<dbReference type="SUPFAM" id="SSF51621">
    <property type="entry name" value="Phosphoenolpyruvate/pyruvate domain"/>
    <property type="match status" value="1"/>
</dbReference>
<reference evidence="3 4" key="1">
    <citation type="journal article" date="2011" name="J. Bacteriol.">
        <title>Complete genome sequence of Burkholderia rhizoxinica, an endosymbiont of Rhizopus microsporus.</title>
        <authorList>
            <person name="Lackner G."/>
            <person name="Moebius N."/>
            <person name="Partida-Martinez L."/>
            <person name="Hertweck C."/>
        </authorList>
    </citation>
    <scope>NUCLEOTIDE SEQUENCE [LARGE SCALE GENOMIC DNA]</scope>
    <source>
        <strain evidence="4">DSM 19002 / CIP 109453 / HKI 454</strain>
    </source>
</reference>
<dbReference type="GO" id="GO:0050074">
    <property type="term" value="F:malate-CoA ligase activity"/>
    <property type="evidence" value="ECO:0007669"/>
    <property type="project" value="UniProtKB-EC"/>
</dbReference>
<gene>
    <name evidence="3" type="ordered locus">RBRH_00166</name>
</gene>
<keyword evidence="3" id="KW-0436">Ligase</keyword>
<dbReference type="eggNOG" id="COG2301">
    <property type="taxonomic scope" value="Bacteria"/>
</dbReference>
<dbReference type="Proteomes" id="UP000007437">
    <property type="component" value="Chromosome"/>
</dbReference>
<sequence>MLSRARRWTPRSTSCLRSVTACSTCSAEPGTRFTPTMHALTPADVLFDGETPPALLPACDHYAGSEKLMRKSLELQQRLGPVFDITLDCEDGAQVGREAEHAALVASLLHGEGNRFGRVGVRIHAYDHPHWRDDVRIVLHAPRCPPAYIMLPKVRGLHEAAEQCAFIDAVRRETGLHAPIPVHLLIETHAALDSVFSLAALPAVQSLSFGLMDFVSAHHGAIADAAMRSPGQFDHPLVRRAKLEIAAACHAHGKVPSHNVTTDVRDVQRVAHDAARARDEFGYTRMWSIHPAQIEPIVAAFAPRDDELALATDILLAAQQAQWGPIRHRDTLHDRASYRYYWCVLRRAKAVGRPLARDVAVWFTPAENTGSDATAANRAVTTNPMSVPLLNRRE</sequence>
<dbReference type="STRING" id="882378.RBRH_00166"/>
<dbReference type="InterPro" id="IPR040442">
    <property type="entry name" value="Pyrv_kinase-like_dom_sf"/>
</dbReference>
<dbReference type="PANTHER" id="PTHR11105">
    <property type="entry name" value="CITRATE LYASE SUBUNIT BETA-RELATED"/>
    <property type="match status" value="1"/>
</dbReference>